<keyword evidence="3" id="KW-1185">Reference proteome</keyword>
<dbReference type="Proteomes" id="UP000064514">
    <property type="component" value="Unassembled WGS sequence"/>
</dbReference>
<dbReference type="AlphaFoldDB" id="A0A3F3H3N9"/>
<proteinExistence type="predicted"/>
<evidence type="ECO:0000313" key="1">
    <source>
        <dbReference type="EMBL" id="CAK1242964.1"/>
    </source>
</evidence>
<dbReference type="EMBL" id="CAUZLT010000003">
    <property type="protein sequence ID" value="CAK1242964.1"/>
    <property type="molecule type" value="Genomic_DNA"/>
</dbReference>
<accession>A0A3F3H3N9</accession>
<evidence type="ECO:0000313" key="3">
    <source>
        <dbReference type="Proteomes" id="UP001314262"/>
    </source>
</evidence>
<name>A0A3F3H3N9_9LACO</name>
<keyword evidence="2" id="KW-0808">Transferase</keyword>
<dbReference type="GO" id="GO:0016740">
    <property type="term" value="F:transferase activity"/>
    <property type="evidence" value="ECO:0007669"/>
    <property type="project" value="UniProtKB-KW"/>
</dbReference>
<dbReference type="Proteomes" id="UP001314262">
    <property type="component" value="Unassembled WGS sequence"/>
</dbReference>
<sequence length="68" mass="7930">MLDYGFNNLNMHKMKLSVFPFNAGAVKAYTKACFVKEGASKDEIFYDGQWVDFDHYAIFQEDWLASHQ</sequence>
<dbReference type="InterPro" id="IPR016181">
    <property type="entry name" value="Acyl_CoA_acyltransferase"/>
</dbReference>
<dbReference type="STRING" id="709323.GCA_001047135_00993"/>
<dbReference type="SUPFAM" id="SSF55729">
    <property type="entry name" value="Acyl-CoA N-acyltransferases (Nat)"/>
    <property type="match status" value="1"/>
</dbReference>
<reference evidence="1 3" key="2">
    <citation type="submission" date="2023-10" db="EMBL/GenBank/DDBJ databases">
        <authorList>
            <person name="Botero Cardona J."/>
        </authorList>
    </citation>
    <scope>NUCLEOTIDE SEQUENCE [LARGE SCALE GENOMIC DNA]</scope>
    <source>
        <strain evidence="1 3">R-53137</strain>
    </source>
</reference>
<dbReference type="Gene3D" id="3.40.630.30">
    <property type="match status" value="1"/>
</dbReference>
<reference evidence="2" key="1">
    <citation type="journal article" date="2015" name="BMC Genomics">
        <title>Comparative genomics of Fructobacillus spp. and Leuconostoc spp. reveals niche-specific evolution of Fructobacillus spp.</title>
        <authorList>
            <person name="Endo A."/>
            <person name="Tanizawa Y."/>
            <person name="Tanaka N."/>
            <person name="Maeno S."/>
            <person name="Kumar H."/>
            <person name="Shiwa Y."/>
            <person name="Okada S."/>
            <person name="Yoshikawa H."/>
            <person name="Dicks L."/>
            <person name="Nakagawa J."/>
            <person name="Arita M."/>
        </authorList>
    </citation>
    <scope>NUCLEOTIDE SEQUENCE [LARGE SCALE GENOMIC DNA]</scope>
    <source>
        <strain evidence="2">F214-1</strain>
    </source>
</reference>
<protein>
    <submittedName>
        <fullName evidence="2">Acetyltransferase</fullName>
    </submittedName>
    <submittedName>
        <fullName evidence="1">RimJ/RimL family (RimL)</fullName>
    </submittedName>
</protein>
<gene>
    <name evidence="2" type="ORF">FTRO_0041860</name>
    <name evidence="1" type="ORF">R53137_KAKDMLNK_00907</name>
</gene>
<organism evidence="2">
    <name type="scientific">Fructobacillus tropaeoli</name>
    <dbReference type="NCBI Taxonomy" id="709323"/>
    <lineage>
        <taxon>Bacteria</taxon>
        <taxon>Bacillati</taxon>
        <taxon>Bacillota</taxon>
        <taxon>Bacilli</taxon>
        <taxon>Lactobacillales</taxon>
        <taxon>Lactobacillaceae</taxon>
        <taxon>Fructobacillus</taxon>
    </lineage>
</organism>
<evidence type="ECO:0000313" key="2">
    <source>
        <dbReference type="EMBL" id="GAP04442.1"/>
    </source>
</evidence>
<dbReference type="EMBL" id="DF968081">
    <property type="protein sequence ID" value="GAP04442.1"/>
    <property type="molecule type" value="Genomic_DNA"/>
</dbReference>